<evidence type="ECO:0000259" key="2">
    <source>
        <dbReference type="PROSITE" id="PS50097"/>
    </source>
</evidence>
<dbReference type="Pfam" id="PF00651">
    <property type="entry name" value="BTB"/>
    <property type="match status" value="1"/>
</dbReference>
<dbReference type="InterPro" id="IPR011333">
    <property type="entry name" value="SKP1/BTB/POZ_sf"/>
</dbReference>
<evidence type="ECO:0000256" key="1">
    <source>
        <dbReference type="SAM" id="MobiDB-lite"/>
    </source>
</evidence>
<dbReference type="Gene3D" id="3.30.710.10">
    <property type="entry name" value="Potassium Channel Kv1.1, Chain A"/>
    <property type="match status" value="1"/>
</dbReference>
<proteinExistence type="predicted"/>
<keyword evidence="4" id="KW-1185">Reference proteome</keyword>
<feature type="compositionally biased region" description="Acidic residues" evidence="1">
    <location>
        <begin position="273"/>
        <end position="284"/>
    </location>
</feature>
<dbReference type="InterPro" id="IPR000210">
    <property type="entry name" value="BTB/POZ_dom"/>
</dbReference>
<dbReference type="SUPFAM" id="SSF54695">
    <property type="entry name" value="POZ domain"/>
    <property type="match status" value="1"/>
</dbReference>
<comment type="caution">
    <text evidence="3">The sequence shown here is derived from an EMBL/GenBank/DDBJ whole genome shotgun (WGS) entry which is preliminary data.</text>
</comment>
<feature type="domain" description="BTB" evidence="2">
    <location>
        <begin position="23"/>
        <end position="87"/>
    </location>
</feature>
<organism evidence="3 4">
    <name type="scientific">Phyllosticta capitalensis</name>
    <dbReference type="NCBI Taxonomy" id="121624"/>
    <lineage>
        <taxon>Eukaryota</taxon>
        <taxon>Fungi</taxon>
        <taxon>Dikarya</taxon>
        <taxon>Ascomycota</taxon>
        <taxon>Pezizomycotina</taxon>
        <taxon>Dothideomycetes</taxon>
        <taxon>Dothideomycetes incertae sedis</taxon>
        <taxon>Botryosphaeriales</taxon>
        <taxon>Phyllostictaceae</taxon>
        <taxon>Phyllosticta</taxon>
    </lineage>
</organism>
<reference evidence="3 4" key="1">
    <citation type="submission" date="2024-04" db="EMBL/GenBank/DDBJ databases">
        <title>Phyllosticta paracitricarpa is synonymous to the EU quarantine fungus P. citricarpa based on phylogenomic analyses.</title>
        <authorList>
            <consortium name="Lawrence Berkeley National Laboratory"/>
            <person name="Van Ingen-Buijs V.A."/>
            <person name="Van Westerhoven A.C."/>
            <person name="Haridas S."/>
            <person name="Skiadas P."/>
            <person name="Martin F."/>
            <person name="Groenewald J.Z."/>
            <person name="Crous P.W."/>
            <person name="Seidl M.F."/>
        </authorList>
    </citation>
    <scope>NUCLEOTIDE SEQUENCE [LARGE SCALE GENOMIC DNA]</scope>
    <source>
        <strain evidence="3 4">CBS 123374</strain>
    </source>
</reference>
<dbReference type="PANTHER" id="PTHR47843:SF5">
    <property type="entry name" value="BTB_POZ DOMAIN PROTEIN"/>
    <property type="match status" value="1"/>
</dbReference>
<feature type="region of interest" description="Disordered" evidence="1">
    <location>
        <begin position="269"/>
        <end position="296"/>
    </location>
</feature>
<dbReference type="SMART" id="SM00225">
    <property type="entry name" value="BTB"/>
    <property type="match status" value="1"/>
</dbReference>
<evidence type="ECO:0000313" key="4">
    <source>
        <dbReference type="Proteomes" id="UP001492380"/>
    </source>
</evidence>
<sequence length="296" mass="33650">MADCDAMELCNYTRANYTNKKFTDLIIRCHDKEFHVHKVIMAAYSGFFSKACDPESPWIEAQTGVINLEDDLPETVQAMLDYCYVGDESAWFATETGCIGELCAEGELRFHVLLHAIADKYQVVDLKAKALERFQWLIECDVLDAHYDGDTTKPISPAGIGRIARDIFDTTTEKDSLRKHFLAQVSLRIDTSLQSSRFVTEVNEIDGFWQQLVEVNVEAGYRARACPSCKVMCQQDFRKTFSSVCDNRECADCGESHYLSRWNYEGPKSEYEIAPDTDTEEGDAAESSTKKRKRDD</sequence>
<name>A0ABR1YEJ5_9PEZI</name>
<protein>
    <recommendedName>
        <fullName evidence="2">BTB domain-containing protein</fullName>
    </recommendedName>
</protein>
<gene>
    <name evidence="3" type="ORF">HDK90DRAFT_469034</name>
</gene>
<evidence type="ECO:0000313" key="3">
    <source>
        <dbReference type="EMBL" id="KAK8227224.1"/>
    </source>
</evidence>
<dbReference type="PROSITE" id="PS50097">
    <property type="entry name" value="BTB"/>
    <property type="match status" value="1"/>
</dbReference>
<dbReference type="EMBL" id="JBBWRZ010000010">
    <property type="protein sequence ID" value="KAK8227224.1"/>
    <property type="molecule type" value="Genomic_DNA"/>
</dbReference>
<dbReference type="CDD" id="cd18186">
    <property type="entry name" value="BTB_POZ_ZBTB_KLHL-like"/>
    <property type="match status" value="1"/>
</dbReference>
<dbReference type="PANTHER" id="PTHR47843">
    <property type="entry name" value="BTB DOMAIN-CONTAINING PROTEIN-RELATED"/>
    <property type="match status" value="1"/>
</dbReference>
<accession>A0ABR1YEJ5</accession>
<dbReference type="Proteomes" id="UP001492380">
    <property type="component" value="Unassembled WGS sequence"/>
</dbReference>